<comment type="caution">
    <text evidence="1">The sequence shown here is derived from an EMBL/GenBank/DDBJ whole genome shotgun (WGS) entry which is preliminary data.</text>
</comment>
<evidence type="ECO:0000313" key="1">
    <source>
        <dbReference type="EMBL" id="KAH9739238.1"/>
    </source>
</evidence>
<accession>A0ACB8K308</accession>
<dbReference type="Proteomes" id="UP000829398">
    <property type="component" value="Chromosome 6"/>
</dbReference>
<dbReference type="EMBL" id="CM039175">
    <property type="protein sequence ID" value="KAH9739238.1"/>
    <property type="molecule type" value="Genomic_DNA"/>
</dbReference>
<protein>
    <submittedName>
        <fullName evidence="1">CBFD NFYB HMF domain-containing protein</fullName>
    </submittedName>
</protein>
<organism evidence="1 2">
    <name type="scientific">Citrus sinensis</name>
    <name type="common">Sweet orange</name>
    <name type="synonym">Citrus aurantium var. sinensis</name>
    <dbReference type="NCBI Taxonomy" id="2711"/>
    <lineage>
        <taxon>Eukaryota</taxon>
        <taxon>Viridiplantae</taxon>
        <taxon>Streptophyta</taxon>
        <taxon>Embryophyta</taxon>
        <taxon>Tracheophyta</taxon>
        <taxon>Spermatophyta</taxon>
        <taxon>Magnoliopsida</taxon>
        <taxon>eudicotyledons</taxon>
        <taxon>Gunneridae</taxon>
        <taxon>Pentapetalae</taxon>
        <taxon>rosids</taxon>
        <taxon>malvids</taxon>
        <taxon>Sapindales</taxon>
        <taxon>Rutaceae</taxon>
        <taxon>Aurantioideae</taxon>
        <taxon>Citrus</taxon>
    </lineage>
</organism>
<keyword evidence="2" id="KW-1185">Reference proteome</keyword>
<sequence length="238" mass="27254">MRRPKVDLNVSEDDFTPSSTPSQDAAPVHNFMPMTPFMLPSHQPTEEDEEEAHSLALMLKQRQLVQSFWEQQKSDIENATTESLRNHLLPLARIKKVMKSREEVKMTTADSPAVFAKACEMFIMELTLRAWLQTEDGKRRTLQRCDIARALRLDELFDFLIDFVPYDCRQDDEAVEIRPANKQHFPGVHVSANFMTPSMIDPKVQQQVMMKPSPSIAEFDYGSTAKVLMEGYGGRKSC</sequence>
<reference evidence="2" key="1">
    <citation type="journal article" date="2023" name="Hortic. Res.">
        <title>A chromosome-level phased genome enabling allele-level studies in sweet orange: a case study on citrus Huanglongbing tolerance.</title>
        <authorList>
            <person name="Wu B."/>
            <person name="Yu Q."/>
            <person name="Deng Z."/>
            <person name="Duan Y."/>
            <person name="Luo F."/>
            <person name="Gmitter F. Jr."/>
        </authorList>
    </citation>
    <scope>NUCLEOTIDE SEQUENCE [LARGE SCALE GENOMIC DNA]</scope>
    <source>
        <strain evidence="2">cv. Valencia</strain>
    </source>
</reference>
<gene>
    <name evidence="1" type="ORF">KPL71_019063</name>
</gene>
<proteinExistence type="predicted"/>
<evidence type="ECO:0000313" key="2">
    <source>
        <dbReference type="Proteomes" id="UP000829398"/>
    </source>
</evidence>
<name>A0ACB8K308_CITSI</name>